<dbReference type="GO" id="GO:0000724">
    <property type="term" value="P:double-strand break repair via homologous recombination"/>
    <property type="evidence" value="ECO:0007669"/>
    <property type="project" value="UniProtKB-UniRule"/>
</dbReference>
<evidence type="ECO:0000256" key="2">
    <source>
        <dbReference type="ARBA" id="ARBA00022723"/>
    </source>
</evidence>
<dbReference type="Gene3D" id="1.10.3170.10">
    <property type="entry name" value="Recbcd, chain B, domain 2"/>
    <property type="match status" value="1"/>
</dbReference>
<comment type="catalytic activity">
    <reaction evidence="13 15">
        <text>Couples ATP hydrolysis with the unwinding of duplex DNA by translocating in the 3'-5' direction.</text>
        <dbReference type="EC" id="5.6.2.4"/>
    </reaction>
</comment>
<evidence type="ECO:0000256" key="4">
    <source>
        <dbReference type="ARBA" id="ARBA00022763"/>
    </source>
</evidence>
<dbReference type="InterPro" id="IPR000212">
    <property type="entry name" value="DNA_helicase_UvrD/REP"/>
</dbReference>
<dbReference type="PROSITE" id="PS51198">
    <property type="entry name" value="UVRD_HELICASE_ATP_BIND"/>
    <property type="match status" value="1"/>
</dbReference>
<dbReference type="RefSeq" id="WP_180706288.1">
    <property type="nucleotide sequence ID" value="NZ_LT615367.1"/>
</dbReference>
<proteinExistence type="inferred from homology"/>
<comment type="domain">
    <text evidence="15">The N-terminal DNA-binding domain is a ssDNA-dependent ATPase and has ATP-dependent 3'-5' helicase function. This domain interacts with RecC.</text>
</comment>
<evidence type="ECO:0000256" key="14">
    <source>
        <dbReference type="ARBA" id="ARBA00048988"/>
    </source>
</evidence>
<evidence type="ECO:0000256" key="1">
    <source>
        <dbReference type="ARBA" id="ARBA00022722"/>
    </source>
</evidence>
<protein>
    <recommendedName>
        <fullName evidence="15">RecBCD enzyme subunit RecB</fullName>
        <ecNumber evidence="15">3.1.11.5</ecNumber>
        <ecNumber evidence="15">5.6.2.4</ecNumber>
    </recommendedName>
    <alternativeName>
        <fullName evidence="15">DNA 3'-5' helicase subunit RecB</fullName>
    </alternativeName>
    <alternativeName>
        <fullName evidence="15">Exonuclease V subunit RecB</fullName>
        <shortName evidence="15">ExoV subunit RecB</shortName>
    </alternativeName>
    <alternativeName>
        <fullName evidence="15">Helicase/nuclease RecBCD subunit RecB</fullName>
    </alternativeName>
</protein>
<comment type="miscellaneous">
    <text evidence="15">In the RecBCD complex, RecB has a slow 3'-5' helicase, an exonuclease activity and loads RecA onto ssDNA, RecD has a fast 5'-3' helicase activity, while RecC stimulates the ATPase and processivity of the RecB helicase and contributes to recognition of the Chi site.</text>
</comment>
<reference evidence="19 20" key="1">
    <citation type="submission" date="2016-09" db="EMBL/GenBank/DDBJ databases">
        <authorList>
            <person name="Reverchon S."/>
            <person name="Nasser W."/>
            <person name="Leonard S."/>
            <person name="Brochier C."/>
            <person name="Duprey A."/>
        </authorList>
    </citation>
    <scope>NUCLEOTIDE SEQUENCE [LARGE SCALE GENOMIC DNA]</scope>
    <source>
        <strain evidence="19 20">174/2</strain>
    </source>
</reference>
<dbReference type="InterPro" id="IPR004586">
    <property type="entry name" value="RecB"/>
</dbReference>
<evidence type="ECO:0000259" key="18">
    <source>
        <dbReference type="PROSITE" id="PS51217"/>
    </source>
</evidence>
<keyword evidence="8 15" id="KW-0067">ATP-binding</keyword>
<feature type="binding site" evidence="15">
    <location>
        <position position="989"/>
    </location>
    <ligand>
        <name>Mg(2+)</name>
        <dbReference type="ChEBI" id="CHEBI:18420"/>
    </ligand>
</feature>
<dbReference type="GO" id="GO:0008854">
    <property type="term" value="F:exodeoxyribonuclease V activity"/>
    <property type="evidence" value="ECO:0007669"/>
    <property type="project" value="UniProtKB-EC"/>
</dbReference>
<sequence>MTPVSLPATLDALRFPLTGSRLIEASAGTGKTFTIAMLYVRLVLGHGGEQAFGRPLTPPEILVVTFTEAATRELRDRIRARLAQAAAFFLAAQPQDPPADALLHALRDDYPPDEWPACARKLQLAAEWMDEAAVSTIHSWCYRMLGEHAFDSGSLFNQTLETDPRELLLEVVRDYWRTFFFALPPADVVELRERWPSPQAFYGSVTPLLDSADTLGQDTPPAEVFRATREEKARLLAALKAPWTVWCDELQALLDEAIANKRVDGRKLQTRYLHPWLDALRTWASGDDTWPDLKTGWERLTPAGLHACWKVPEQAPEHPALTAIEQLRAQLEALPRPHSLVLKHACRWVHQRFQREQMQRAQMGFQDLLTRLDEALQGDNGARLAQRIREQFPVAMIDEFQDTDPLQYRIFDALYRVAQTSAQQALILIGDPKQAIYAFRGADIHTYLRARRDTAPRHYTLATNFRSTEPMVAAVNQVFMQAEQRPDTLGAFRFRQADENPLPFLPVQANGRTARWQHAQGEGAALTCWLLAADAPLSASEYRQRMAAGCAREVVRLLQQGVQGQAGFVQPDQPLHPVTPGDMAILVNNGREAAAVREQLSRRGVRSVYLSDRESVFQTAQAAELQAWLAACADPENDRLLRAALATPMLGLSWQALACLNHDEREWERRVMQFFGYQRIWRQQGVLPMLRRLMWEFDVPRRLLSAGNARALTDVLHLAELLQQAAVQLDGEHALLRYLAQQCQDENPGADSLKLRLESDADRVKVVTVHKSKGLEYPLVFLPFACAYRAVSATDSLLIYHDDNGQRCIELDASHEAAARADNERLGEDLRKFYVALTRARYATWLGIAPLKGLERSAPGYLLGLDATFTTDTLAASLSAWCGEYSTQCALPETDDARYQAGADHWQMAAEPPLPDLRRHRWRITSYSGLQRAVGSDDDNRHTAEVQTAQQETFIEPQTPPVHPSPVTAPAGLGLHGFPRGAAPGSFLHGLLEWAGREGFAALAADRERVADQVARRCNRQGWTVWIPLLTEWLMQQLSQPMTLPQGAFSLAELQHYQVEMEFWFALHQVDTRTLDDTVRVATFDAAPGPSLLAEQLNGMLKGFIDLVFVHQGRYYVLDYKSNWLGAQAEDDQSTLLTPGQPAPMVQAMLHHRYDVQLVLYLFALHRLLQSRLPDYDYDRHIGGAVYLFLRGSQAPGGGVCHVRPDKTVIDALEQLFSGAIRESA</sequence>
<dbReference type="Gene3D" id="3.40.50.300">
    <property type="entry name" value="P-loop containing nucleotide triphosphate hydrolases"/>
    <property type="match status" value="2"/>
</dbReference>
<dbReference type="SUPFAM" id="SSF52980">
    <property type="entry name" value="Restriction endonuclease-like"/>
    <property type="match status" value="1"/>
</dbReference>
<keyword evidence="1 15" id="KW-0540">Nuclease</keyword>
<keyword evidence="6 15" id="KW-0347">Helicase</keyword>
<evidence type="ECO:0000313" key="19">
    <source>
        <dbReference type="EMBL" id="SLM62885.1"/>
    </source>
</evidence>
<dbReference type="InterPro" id="IPR038726">
    <property type="entry name" value="PDDEXK_AddAB-type"/>
</dbReference>
<keyword evidence="3 15" id="KW-0547">Nucleotide-binding</keyword>
<dbReference type="PANTHER" id="PTHR11070:SF23">
    <property type="entry name" value="RECBCD ENZYME SUBUNIT RECB"/>
    <property type="match status" value="1"/>
</dbReference>
<accession>A0A375AA33</accession>
<evidence type="ECO:0000256" key="8">
    <source>
        <dbReference type="ARBA" id="ARBA00022840"/>
    </source>
</evidence>
<comment type="catalytic activity">
    <reaction evidence="15">
        <text>Exonucleolytic cleavage (in the presence of ATP) in either 5'- to 3'- or 3'- to 5'-direction to yield 5'-phosphooligonucleotides.</text>
        <dbReference type="EC" id="3.1.11.5"/>
    </reaction>
</comment>
<keyword evidence="12 15" id="KW-0413">Isomerase</keyword>
<evidence type="ECO:0000313" key="20">
    <source>
        <dbReference type="Proteomes" id="UP000294820"/>
    </source>
</evidence>
<dbReference type="Pfam" id="PF00580">
    <property type="entry name" value="UvrD-helicase"/>
    <property type="match status" value="1"/>
</dbReference>
<evidence type="ECO:0000259" key="17">
    <source>
        <dbReference type="PROSITE" id="PS51198"/>
    </source>
</evidence>
<evidence type="ECO:0000256" key="5">
    <source>
        <dbReference type="ARBA" id="ARBA00022801"/>
    </source>
</evidence>
<dbReference type="EMBL" id="LT615367">
    <property type="protein sequence ID" value="SLM62885.1"/>
    <property type="molecule type" value="Genomic_DNA"/>
</dbReference>
<dbReference type="GO" id="GO:0005829">
    <property type="term" value="C:cytosol"/>
    <property type="evidence" value="ECO:0007669"/>
    <property type="project" value="TreeGrafter"/>
</dbReference>
<keyword evidence="9 15" id="KW-0460">Magnesium</keyword>
<comment type="function">
    <text evidence="15">A helicase/nuclease that prepares dsDNA breaks (DSB) for recombinational DNA repair. Binds to DSBs and unwinds DNA via a highly rapid and processive ATP-dependent bidirectional helicase activity. Unwinds dsDNA until it encounters a Chi (crossover hotspot instigator) sequence from the 3' direction. Cuts ssDNA a few nucleotides 3' to the Chi site. The properties and activities of the enzyme are changed at Chi. The Chi-altered holoenzyme produces a long 3'-ssDNA overhang and facilitates RecA-binding to the ssDNA for homologous DNA recombination and repair. Holoenzyme degrades any linearized DNA that is unable to undergo homologous recombination. In the holoenzyme this subunit contributes ATPase, 3'-5' helicase, exonuclease activity and loads RecA onto ssDNA.</text>
</comment>
<dbReference type="EC" id="5.6.2.4" evidence="15"/>
<dbReference type="HAMAP" id="MF_01485">
    <property type="entry name" value="RecB"/>
    <property type="match status" value="1"/>
</dbReference>
<dbReference type="Gene3D" id="1.10.486.10">
    <property type="entry name" value="PCRA, domain 4"/>
    <property type="match status" value="1"/>
</dbReference>
<dbReference type="GO" id="GO:0000287">
    <property type="term" value="F:magnesium ion binding"/>
    <property type="evidence" value="ECO:0007669"/>
    <property type="project" value="UniProtKB-UniRule"/>
</dbReference>
<feature type="domain" description="UvrD-like helicase ATP-binding" evidence="17">
    <location>
        <begin position="4"/>
        <end position="468"/>
    </location>
</feature>
<feature type="binding site" evidence="15">
    <location>
        <position position="1119"/>
    </location>
    <ligand>
        <name>Mg(2+)</name>
        <dbReference type="ChEBI" id="CHEBI:18420"/>
    </ligand>
</feature>
<comment type="catalytic activity">
    <reaction evidence="14 15">
        <text>ATP + H2O = ADP + phosphate + H(+)</text>
        <dbReference type="Rhea" id="RHEA:13065"/>
        <dbReference type="ChEBI" id="CHEBI:15377"/>
        <dbReference type="ChEBI" id="CHEBI:15378"/>
        <dbReference type="ChEBI" id="CHEBI:30616"/>
        <dbReference type="ChEBI" id="CHEBI:43474"/>
        <dbReference type="ChEBI" id="CHEBI:456216"/>
        <dbReference type="EC" id="5.6.2.4"/>
    </reaction>
</comment>
<feature type="active site" description="For nuclease activity" evidence="15">
    <location>
        <position position="1119"/>
    </location>
</feature>
<dbReference type="SUPFAM" id="SSF52540">
    <property type="entry name" value="P-loop containing nucleoside triphosphate hydrolases"/>
    <property type="match status" value="1"/>
</dbReference>
<dbReference type="PANTHER" id="PTHR11070">
    <property type="entry name" value="UVRD / RECB / PCRA DNA HELICASE FAMILY MEMBER"/>
    <property type="match status" value="1"/>
</dbReference>
<evidence type="ECO:0000256" key="16">
    <source>
        <dbReference type="PROSITE-ProRule" id="PRU00560"/>
    </source>
</evidence>
<keyword evidence="4 15" id="KW-0227">DNA damage</keyword>
<evidence type="ECO:0000256" key="11">
    <source>
        <dbReference type="ARBA" id="ARBA00023204"/>
    </source>
</evidence>
<dbReference type="PROSITE" id="PS51217">
    <property type="entry name" value="UVRD_HELICASE_CTER"/>
    <property type="match status" value="1"/>
</dbReference>
<feature type="binding site" evidence="15">
    <location>
        <position position="1106"/>
    </location>
    <ligand>
        <name>Mg(2+)</name>
        <dbReference type="ChEBI" id="CHEBI:18420"/>
    </ligand>
</feature>
<feature type="domain" description="UvrD-like helicase C-terminal" evidence="18">
    <location>
        <begin position="469"/>
        <end position="774"/>
    </location>
</feature>
<organism evidence="19 20">
    <name type="scientific">Dickeya aquatica</name>
    <dbReference type="NCBI Taxonomy" id="1401087"/>
    <lineage>
        <taxon>Bacteria</taxon>
        <taxon>Pseudomonadati</taxon>
        <taxon>Pseudomonadota</taxon>
        <taxon>Gammaproteobacteria</taxon>
        <taxon>Enterobacterales</taxon>
        <taxon>Pectobacteriaceae</taxon>
        <taxon>Dickeya</taxon>
    </lineage>
</organism>
<dbReference type="Proteomes" id="UP000294820">
    <property type="component" value="Chromosome 1"/>
</dbReference>
<evidence type="ECO:0000256" key="12">
    <source>
        <dbReference type="ARBA" id="ARBA00023235"/>
    </source>
</evidence>
<keyword evidence="7 15" id="KW-0269">Exonuclease</keyword>
<evidence type="ECO:0000256" key="15">
    <source>
        <dbReference type="HAMAP-Rule" id="MF_01485"/>
    </source>
</evidence>
<dbReference type="Pfam" id="PF13361">
    <property type="entry name" value="UvrD_C"/>
    <property type="match status" value="1"/>
</dbReference>
<evidence type="ECO:0000256" key="10">
    <source>
        <dbReference type="ARBA" id="ARBA00023125"/>
    </source>
</evidence>
<comment type="domain">
    <text evidence="15">The C-terminal domain has nuclease activity and interacts with RecD. It interacts with RecA, facilitating its loading onto ssDNA.</text>
</comment>
<evidence type="ECO:0000256" key="7">
    <source>
        <dbReference type="ARBA" id="ARBA00022839"/>
    </source>
</evidence>
<feature type="region of interest" description="DNA-binding and helicase activity, interacts with RecC" evidence="15">
    <location>
        <begin position="1"/>
        <end position="879"/>
    </location>
</feature>
<dbReference type="InterPro" id="IPR011335">
    <property type="entry name" value="Restrct_endonuc-II-like"/>
</dbReference>
<dbReference type="InterPro" id="IPR011604">
    <property type="entry name" value="PDDEXK-like_dom_sf"/>
</dbReference>
<keyword evidence="5 15" id="KW-0378">Hydrolase</keyword>
<dbReference type="GO" id="GO:0005524">
    <property type="term" value="F:ATP binding"/>
    <property type="evidence" value="ECO:0007669"/>
    <property type="project" value="UniProtKB-UniRule"/>
</dbReference>
<evidence type="ECO:0000256" key="13">
    <source>
        <dbReference type="ARBA" id="ARBA00034617"/>
    </source>
</evidence>
<dbReference type="Pfam" id="PF12705">
    <property type="entry name" value="PDDEXK_1"/>
    <property type="match status" value="1"/>
</dbReference>
<dbReference type="GO" id="GO:0009338">
    <property type="term" value="C:exodeoxyribonuclease V complex"/>
    <property type="evidence" value="ECO:0007669"/>
    <property type="project" value="TreeGrafter"/>
</dbReference>
<dbReference type="CDD" id="cd22352">
    <property type="entry name" value="RecB_C-like"/>
    <property type="match status" value="1"/>
</dbReference>
<keyword evidence="10 15" id="KW-0238">DNA-binding</keyword>
<dbReference type="InterPro" id="IPR014017">
    <property type="entry name" value="DNA_helicase_UvrD-like_C"/>
</dbReference>
<dbReference type="EC" id="3.1.11.5" evidence="15"/>
<dbReference type="GO" id="GO:0043138">
    <property type="term" value="F:3'-5' DNA helicase activity"/>
    <property type="evidence" value="ECO:0007669"/>
    <property type="project" value="UniProtKB-UniRule"/>
</dbReference>
<name>A0A375AA33_9GAMM</name>
<keyword evidence="20" id="KW-1185">Reference proteome</keyword>
<evidence type="ECO:0000256" key="6">
    <source>
        <dbReference type="ARBA" id="ARBA00022806"/>
    </source>
</evidence>
<keyword evidence="2 15" id="KW-0479">Metal-binding</keyword>
<dbReference type="GO" id="GO:0003677">
    <property type="term" value="F:DNA binding"/>
    <property type="evidence" value="ECO:0007669"/>
    <property type="project" value="UniProtKB-UniRule"/>
</dbReference>
<evidence type="ECO:0000256" key="9">
    <source>
        <dbReference type="ARBA" id="ARBA00022842"/>
    </source>
</evidence>
<gene>
    <name evidence="15 19" type="primary">recB</name>
    <name evidence="19" type="ORF">DAQ1742_01955</name>
</gene>
<dbReference type="InterPro" id="IPR027417">
    <property type="entry name" value="P-loop_NTPase"/>
</dbReference>
<evidence type="ECO:0000256" key="3">
    <source>
        <dbReference type="ARBA" id="ARBA00022741"/>
    </source>
</evidence>
<keyword evidence="11 15" id="KW-0234">DNA repair</keyword>
<dbReference type="KEGG" id="daq:DAQ1742_01955"/>
<dbReference type="Gene3D" id="3.90.320.10">
    <property type="match status" value="1"/>
</dbReference>
<feature type="region of interest" description="Nuclease activity, interacts with RecD and RecA" evidence="15">
    <location>
        <begin position="921"/>
        <end position="1225"/>
    </location>
</feature>
<comment type="cofactor">
    <cofactor evidence="15">
        <name>Mg(2+)</name>
        <dbReference type="ChEBI" id="CHEBI:18420"/>
    </cofactor>
    <text evidence="15">Binds 1 Mg(2+) ion per subunit.</text>
</comment>
<dbReference type="AlphaFoldDB" id="A0A375AA33"/>
<comment type="similarity">
    <text evidence="15">Belongs to the helicase family. UvrD subfamily.</text>
</comment>
<dbReference type="NCBIfam" id="TIGR00609">
    <property type="entry name" value="recB"/>
    <property type="match status" value="1"/>
</dbReference>
<dbReference type="InterPro" id="IPR014016">
    <property type="entry name" value="UvrD-like_ATP-bd"/>
</dbReference>
<comment type="subunit">
    <text evidence="15">Heterotrimer of RecB, RecC and RecD. All subunits contribute to DNA-binding. Interacts with RecA.</text>
</comment>
<dbReference type="GO" id="GO:0016887">
    <property type="term" value="F:ATP hydrolysis activity"/>
    <property type="evidence" value="ECO:0007669"/>
    <property type="project" value="RHEA"/>
</dbReference>
<feature type="binding site" evidence="16">
    <location>
        <begin position="25"/>
        <end position="32"/>
    </location>
    <ligand>
        <name>ATP</name>
        <dbReference type="ChEBI" id="CHEBI:30616"/>
    </ligand>
</feature>